<evidence type="ECO:0000313" key="4">
    <source>
        <dbReference type="EMBL" id="KAH7285672.1"/>
    </source>
</evidence>
<evidence type="ECO:0000313" key="5">
    <source>
        <dbReference type="Proteomes" id="UP000825935"/>
    </source>
</evidence>
<evidence type="ECO:0000256" key="1">
    <source>
        <dbReference type="ARBA" id="ARBA00022737"/>
    </source>
</evidence>
<dbReference type="InterPro" id="IPR011990">
    <property type="entry name" value="TPR-like_helical_dom_sf"/>
</dbReference>
<name>A0A8T2QNA7_CERRI</name>
<dbReference type="PANTHER" id="PTHR46862:SF3">
    <property type="entry name" value="OS07G0661900 PROTEIN"/>
    <property type="match status" value="1"/>
</dbReference>
<evidence type="ECO:0008006" key="6">
    <source>
        <dbReference type="Google" id="ProtNLM"/>
    </source>
</evidence>
<evidence type="ECO:0000256" key="2">
    <source>
        <dbReference type="PROSITE-ProRule" id="PRU00708"/>
    </source>
</evidence>
<reference evidence="4" key="1">
    <citation type="submission" date="2021-08" db="EMBL/GenBank/DDBJ databases">
        <title>WGS assembly of Ceratopteris richardii.</title>
        <authorList>
            <person name="Marchant D.B."/>
            <person name="Chen G."/>
            <person name="Jenkins J."/>
            <person name="Shu S."/>
            <person name="Leebens-Mack J."/>
            <person name="Grimwood J."/>
            <person name="Schmutz J."/>
            <person name="Soltis P."/>
            <person name="Soltis D."/>
            <person name="Chen Z.-H."/>
        </authorList>
    </citation>
    <scope>NUCLEOTIDE SEQUENCE</scope>
    <source>
        <strain evidence="4">Whitten #5841</strain>
        <tissue evidence="4">Leaf</tissue>
    </source>
</reference>
<dbReference type="SUPFAM" id="SSF48452">
    <property type="entry name" value="TPR-like"/>
    <property type="match status" value="1"/>
</dbReference>
<feature type="repeat" description="PPR" evidence="2">
    <location>
        <begin position="375"/>
        <end position="409"/>
    </location>
</feature>
<keyword evidence="1" id="KW-0677">Repeat</keyword>
<proteinExistence type="predicted"/>
<dbReference type="OMA" id="YPKRSDW"/>
<dbReference type="InterPro" id="IPR002885">
    <property type="entry name" value="PPR_rpt"/>
</dbReference>
<organism evidence="4 5">
    <name type="scientific">Ceratopteris richardii</name>
    <name type="common">Triangle waterfern</name>
    <dbReference type="NCBI Taxonomy" id="49495"/>
    <lineage>
        <taxon>Eukaryota</taxon>
        <taxon>Viridiplantae</taxon>
        <taxon>Streptophyta</taxon>
        <taxon>Embryophyta</taxon>
        <taxon>Tracheophyta</taxon>
        <taxon>Polypodiopsida</taxon>
        <taxon>Polypodiidae</taxon>
        <taxon>Polypodiales</taxon>
        <taxon>Pteridineae</taxon>
        <taxon>Pteridaceae</taxon>
        <taxon>Parkerioideae</taxon>
        <taxon>Ceratopteris</taxon>
    </lineage>
</organism>
<sequence>MRGIFHRSCQRRSCRVGRFTSAEVPSTHGVSSLTLASVSLQNQGDTPPVASTFLRHVCKRNLPELLHGQSVGGVLRLCGVSAYARSLHSASAKYEEMIPFQTDGSSLLSQNANEIGVNFVDDDDGELQRNLDVYEELKEYVEKKYADKKHKPVVEKMLEEYNPLAEMKEPSIVDFRPPDREIPPLDRVTIELDVEQQYRVTRKTKWVTKQLRSLVMKDVPALLEQWVKTMYPKRSDWMDLLKEFSKDEKEQEIWFQVFEFALLEETFEVKSQDLTRILVKYMNLERYDDVDRLMATLDEKCFPPDFVVCTLLLDMNINLKRLDRAKEMYDRIRSLDYVPDVTGCTNLINFLCESGNPEAGEMILAEMEDEKLHGTIDTYLTVLRGYGKQGKVDEAVRIFRMMKEDTFLNPHMGPDVYSEAMNAYVRGNKLSSAVLTMEDMLHMGMIPDDESISLLIAAYEQKNQFERALDVLLKLESRAVRPGVNTLTTLIVWFGKLGLLEEVETLFKCIEQKVDTPDSKAYASLYSAYARAGLIDKTKAILDRIEASKVILDASAYEQMILALECGKQREAAQNLRDQMIAEGLTPSDEVERALLGVDASSFLSGVTKSVEETQSNGTETESFLAGVHKDLEQPEPS</sequence>
<feature type="repeat" description="PPR" evidence="2">
    <location>
        <begin position="448"/>
        <end position="482"/>
    </location>
</feature>
<gene>
    <name evidence="4" type="ORF">KP509_33G040200</name>
</gene>
<dbReference type="PANTHER" id="PTHR46862">
    <property type="entry name" value="OS07G0661900 PROTEIN"/>
    <property type="match status" value="1"/>
</dbReference>
<keyword evidence="5" id="KW-1185">Reference proteome</keyword>
<comment type="caution">
    <text evidence="4">The sequence shown here is derived from an EMBL/GenBank/DDBJ whole genome shotgun (WGS) entry which is preliminary data.</text>
</comment>
<dbReference type="AlphaFoldDB" id="A0A8T2QNA7"/>
<dbReference type="NCBIfam" id="TIGR00756">
    <property type="entry name" value="PPR"/>
    <property type="match status" value="1"/>
</dbReference>
<dbReference type="EMBL" id="CM035438">
    <property type="protein sequence ID" value="KAH7285672.1"/>
    <property type="molecule type" value="Genomic_DNA"/>
</dbReference>
<dbReference type="Gene3D" id="1.25.40.10">
    <property type="entry name" value="Tetratricopeptide repeat domain"/>
    <property type="match status" value="2"/>
</dbReference>
<dbReference type="Proteomes" id="UP000825935">
    <property type="component" value="Chromosome 33"/>
</dbReference>
<evidence type="ECO:0000256" key="3">
    <source>
        <dbReference type="SAM" id="MobiDB-lite"/>
    </source>
</evidence>
<dbReference type="PROSITE" id="PS51375">
    <property type="entry name" value="PPR"/>
    <property type="match status" value="2"/>
</dbReference>
<dbReference type="Pfam" id="PF01535">
    <property type="entry name" value="PPR"/>
    <property type="match status" value="3"/>
</dbReference>
<feature type="region of interest" description="Disordered" evidence="3">
    <location>
        <begin position="609"/>
        <end position="638"/>
    </location>
</feature>
<accession>A0A8T2QNA7</accession>
<feature type="compositionally biased region" description="Basic and acidic residues" evidence="3">
    <location>
        <begin position="628"/>
        <end position="638"/>
    </location>
</feature>
<feature type="compositionally biased region" description="Polar residues" evidence="3">
    <location>
        <begin position="609"/>
        <end position="622"/>
    </location>
</feature>
<protein>
    <recommendedName>
        <fullName evidence="6">Pentatricopeptide repeat-containing protein</fullName>
    </recommendedName>
</protein>
<dbReference type="OrthoDB" id="185373at2759"/>